<accession>A0A1G7C3P0</accession>
<organism evidence="1 2">
    <name type="scientific">Kordiimonas lacus</name>
    <dbReference type="NCBI Taxonomy" id="637679"/>
    <lineage>
        <taxon>Bacteria</taxon>
        <taxon>Pseudomonadati</taxon>
        <taxon>Pseudomonadota</taxon>
        <taxon>Alphaproteobacteria</taxon>
        <taxon>Kordiimonadales</taxon>
        <taxon>Kordiimonadaceae</taxon>
        <taxon>Kordiimonas</taxon>
    </lineage>
</organism>
<gene>
    <name evidence="1" type="ORF">SAMN04488071_2643</name>
</gene>
<evidence type="ECO:0000313" key="1">
    <source>
        <dbReference type="EMBL" id="SDE33928.1"/>
    </source>
</evidence>
<reference evidence="1 2" key="1">
    <citation type="submission" date="2016-10" db="EMBL/GenBank/DDBJ databases">
        <authorList>
            <person name="de Groot N.N."/>
        </authorList>
    </citation>
    <scope>NUCLEOTIDE SEQUENCE [LARGE SCALE GENOMIC DNA]</scope>
    <source>
        <strain evidence="1 2">CGMCC 1.9109</strain>
    </source>
</reference>
<dbReference type="Proteomes" id="UP000183685">
    <property type="component" value="Unassembled WGS sequence"/>
</dbReference>
<protein>
    <recommendedName>
        <fullName evidence="3">DUF3572 domain-containing protein</fullName>
    </recommendedName>
</protein>
<evidence type="ECO:0000313" key="2">
    <source>
        <dbReference type="Proteomes" id="UP000183685"/>
    </source>
</evidence>
<dbReference type="RefSeq" id="WP_068307012.1">
    <property type="nucleotide sequence ID" value="NZ_FNAK01000006.1"/>
</dbReference>
<dbReference type="EMBL" id="FNAK01000006">
    <property type="protein sequence ID" value="SDE33928.1"/>
    <property type="molecule type" value="Genomic_DNA"/>
</dbReference>
<evidence type="ECO:0008006" key="3">
    <source>
        <dbReference type="Google" id="ProtNLM"/>
    </source>
</evidence>
<dbReference type="STRING" id="637679.GCA_001550055_03279"/>
<dbReference type="OrthoDB" id="7356934at2"/>
<name>A0A1G7C3P0_9PROT</name>
<dbReference type="InterPro" id="IPR021955">
    <property type="entry name" value="DUF3572"/>
</dbReference>
<keyword evidence="2" id="KW-1185">Reference proteome</keyword>
<proteinExistence type="predicted"/>
<sequence length="91" mass="9948">MTPDTAQTIALQSAGFIFQEDDIRDRFMALSGVDVDDIRARIADPAFLASILEFLVNFEPDLMACAETLGEKPETLVAAWRTLGGGNGQDW</sequence>
<dbReference type="AlphaFoldDB" id="A0A1G7C3P0"/>
<dbReference type="Pfam" id="PF12096">
    <property type="entry name" value="DUF3572"/>
    <property type="match status" value="1"/>
</dbReference>